<evidence type="ECO:0000256" key="4">
    <source>
        <dbReference type="ARBA" id="ARBA00022737"/>
    </source>
</evidence>
<dbReference type="PROSITE" id="PS00683">
    <property type="entry name" value="RHODANESE_2"/>
    <property type="match status" value="1"/>
</dbReference>
<sequence>MSNDPLVSTAWLHERLSAPDVKVVDASWYMPAEARDPKREYAQAHIPGAVFFDIDTIADTASDLPHMLPSPTEFAASVGALGLGDGSTIVVYDGGGFRAARTWWAFRAMGHDKVFVLDGGLAKWTAEGRPVDDLTPAPQPQPFTPRLTADLIRDKDQVRDAVDTGSEQLVDARPAARFTGEAPEPRAGLRGGHMPGARSVPASAVIASDGTLLPTDKLKAVFENAGVDLTRPIVTTCGSGVTASILALALHRLGLLDVAVYDGSWTEWGGLPDAPVVTGPA</sequence>
<name>A0AB39KS90_9CAUL</name>
<dbReference type="SMART" id="SM00450">
    <property type="entry name" value="RHOD"/>
    <property type="match status" value="2"/>
</dbReference>
<dbReference type="FunFam" id="3.40.250.10:FF:000001">
    <property type="entry name" value="Sulfurtransferase"/>
    <property type="match status" value="1"/>
</dbReference>
<dbReference type="InterPro" id="IPR001307">
    <property type="entry name" value="Thiosulphate_STrfase_CS"/>
</dbReference>
<dbReference type="GO" id="GO:0004792">
    <property type="term" value="F:thiosulfate-cyanide sulfurtransferase activity"/>
    <property type="evidence" value="ECO:0007669"/>
    <property type="project" value="InterPro"/>
</dbReference>
<accession>A0AB39KS90</accession>
<keyword evidence="3 6" id="KW-0808">Transferase</keyword>
<protein>
    <recommendedName>
        <fullName evidence="6">Sulfurtransferase</fullName>
    </recommendedName>
</protein>
<evidence type="ECO:0000256" key="3">
    <source>
        <dbReference type="ARBA" id="ARBA00022679"/>
    </source>
</evidence>
<keyword evidence="4" id="KW-0677">Repeat</keyword>
<reference evidence="8" key="1">
    <citation type="submission" date="2024-06" db="EMBL/GenBank/DDBJ databases">
        <title>Caulobacter inopinatus, sp. nov.</title>
        <authorList>
            <person name="Donachie S.P."/>
        </authorList>
    </citation>
    <scope>NUCLEOTIDE SEQUENCE</scope>
    <source>
        <strain evidence="8">73W</strain>
    </source>
</reference>
<dbReference type="GO" id="GO:0005737">
    <property type="term" value="C:cytoplasm"/>
    <property type="evidence" value="ECO:0007669"/>
    <property type="project" value="UniProtKB-SubCell"/>
</dbReference>
<comment type="subcellular location">
    <subcellularLocation>
        <location evidence="1">Cytoplasm</location>
    </subcellularLocation>
</comment>
<evidence type="ECO:0000256" key="5">
    <source>
        <dbReference type="ARBA" id="ARBA00051793"/>
    </source>
</evidence>
<gene>
    <name evidence="8" type="primary">sseA</name>
    <name evidence="8" type="ORF">ABOZ73_18670</name>
</gene>
<dbReference type="PROSITE" id="PS00380">
    <property type="entry name" value="RHODANESE_1"/>
    <property type="match status" value="1"/>
</dbReference>
<evidence type="ECO:0000256" key="1">
    <source>
        <dbReference type="ARBA" id="ARBA00004496"/>
    </source>
</evidence>
<dbReference type="SUPFAM" id="SSF52821">
    <property type="entry name" value="Rhodanese/Cell cycle control phosphatase"/>
    <property type="match status" value="2"/>
</dbReference>
<evidence type="ECO:0000259" key="7">
    <source>
        <dbReference type="PROSITE" id="PS50206"/>
    </source>
</evidence>
<feature type="domain" description="Rhodanese" evidence="7">
    <location>
        <begin position="17"/>
        <end position="133"/>
    </location>
</feature>
<dbReference type="EMBL" id="CP158375">
    <property type="protein sequence ID" value="XDO96760.1"/>
    <property type="molecule type" value="Genomic_DNA"/>
</dbReference>
<dbReference type="PANTHER" id="PTHR11364">
    <property type="entry name" value="THIOSULFATE SULFERTANSFERASE"/>
    <property type="match status" value="1"/>
</dbReference>
<keyword evidence="2" id="KW-0963">Cytoplasm</keyword>
<dbReference type="Pfam" id="PF00581">
    <property type="entry name" value="Rhodanese"/>
    <property type="match status" value="2"/>
</dbReference>
<feature type="domain" description="Rhodanese" evidence="7">
    <location>
        <begin position="163"/>
        <end position="277"/>
    </location>
</feature>
<dbReference type="Gene3D" id="3.40.250.10">
    <property type="entry name" value="Rhodanese-like domain"/>
    <property type="match status" value="2"/>
</dbReference>
<evidence type="ECO:0000256" key="2">
    <source>
        <dbReference type="ARBA" id="ARBA00022490"/>
    </source>
</evidence>
<dbReference type="PANTHER" id="PTHR11364:SF27">
    <property type="entry name" value="SULFURTRANSFERASE"/>
    <property type="match status" value="1"/>
</dbReference>
<dbReference type="RefSeq" id="WP_369059600.1">
    <property type="nucleotide sequence ID" value="NZ_CP158375.1"/>
</dbReference>
<dbReference type="GO" id="GO:0016784">
    <property type="term" value="F:3-mercaptopyruvate sulfurtransferase activity"/>
    <property type="evidence" value="ECO:0007669"/>
    <property type="project" value="UniProtKB-EC"/>
</dbReference>
<evidence type="ECO:0000256" key="6">
    <source>
        <dbReference type="RuleBase" id="RU000507"/>
    </source>
</evidence>
<dbReference type="NCBIfam" id="NF008557">
    <property type="entry name" value="PRK11493.1"/>
    <property type="match status" value="1"/>
</dbReference>
<dbReference type="InterPro" id="IPR001763">
    <property type="entry name" value="Rhodanese-like_dom"/>
</dbReference>
<dbReference type="AlphaFoldDB" id="A0AB39KS90"/>
<evidence type="ECO:0000313" key="8">
    <source>
        <dbReference type="EMBL" id="XDO96760.1"/>
    </source>
</evidence>
<dbReference type="InterPro" id="IPR045078">
    <property type="entry name" value="TST/MPST-like"/>
</dbReference>
<organism evidence="8">
    <name type="scientific">Caulobacter sp. 73W</name>
    <dbReference type="NCBI Taxonomy" id="3161137"/>
    <lineage>
        <taxon>Bacteria</taxon>
        <taxon>Pseudomonadati</taxon>
        <taxon>Pseudomonadota</taxon>
        <taxon>Alphaproteobacteria</taxon>
        <taxon>Caulobacterales</taxon>
        <taxon>Caulobacteraceae</taxon>
        <taxon>Caulobacter</taxon>
    </lineage>
</organism>
<dbReference type="FunFam" id="3.40.250.10:FF:000015">
    <property type="entry name" value="Sulfurtransferase"/>
    <property type="match status" value="1"/>
</dbReference>
<proteinExistence type="predicted"/>
<comment type="catalytic activity">
    <reaction evidence="5">
        <text>2-oxo-3-sulfanylpropanoate + [thioredoxin]-dithiol = [thioredoxin]-disulfide + hydrogen sulfide + pyruvate + H(+)</text>
        <dbReference type="Rhea" id="RHEA:21740"/>
        <dbReference type="Rhea" id="RHEA-COMP:10698"/>
        <dbReference type="Rhea" id="RHEA-COMP:10700"/>
        <dbReference type="ChEBI" id="CHEBI:15361"/>
        <dbReference type="ChEBI" id="CHEBI:15378"/>
        <dbReference type="ChEBI" id="CHEBI:29919"/>
        <dbReference type="ChEBI" id="CHEBI:29950"/>
        <dbReference type="ChEBI" id="CHEBI:50058"/>
        <dbReference type="ChEBI" id="CHEBI:57678"/>
        <dbReference type="EC" id="2.8.1.2"/>
    </reaction>
    <physiologicalReaction direction="left-to-right" evidence="5">
        <dbReference type="Rhea" id="RHEA:21741"/>
    </physiologicalReaction>
</comment>
<dbReference type="InterPro" id="IPR036873">
    <property type="entry name" value="Rhodanese-like_dom_sf"/>
</dbReference>
<dbReference type="CDD" id="cd01449">
    <property type="entry name" value="TST_Repeat_2"/>
    <property type="match status" value="1"/>
</dbReference>
<dbReference type="CDD" id="cd01448">
    <property type="entry name" value="TST_Repeat_1"/>
    <property type="match status" value="1"/>
</dbReference>
<dbReference type="PROSITE" id="PS50206">
    <property type="entry name" value="RHODANESE_3"/>
    <property type="match status" value="2"/>
</dbReference>